<gene>
    <name evidence="6" type="ORF">GGR25_003455</name>
</gene>
<dbReference type="InterPro" id="IPR000847">
    <property type="entry name" value="LysR_HTH_N"/>
</dbReference>
<dbReference type="Pfam" id="PF00126">
    <property type="entry name" value="HTH_1"/>
    <property type="match status" value="1"/>
</dbReference>
<feature type="domain" description="HTH lysR-type" evidence="5">
    <location>
        <begin position="1"/>
        <end position="57"/>
    </location>
</feature>
<evidence type="ECO:0000256" key="2">
    <source>
        <dbReference type="ARBA" id="ARBA00023015"/>
    </source>
</evidence>
<dbReference type="SUPFAM" id="SSF53850">
    <property type="entry name" value="Periplasmic binding protein-like II"/>
    <property type="match status" value="1"/>
</dbReference>
<protein>
    <submittedName>
        <fullName evidence="6">DNA-binding transcriptional LysR family regulator</fullName>
    </submittedName>
</protein>
<keyword evidence="3 6" id="KW-0238">DNA-binding</keyword>
<evidence type="ECO:0000313" key="7">
    <source>
        <dbReference type="Proteomes" id="UP000553963"/>
    </source>
</evidence>
<dbReference type="PANTHER" id="PTHR30126:SF97">
    <property type="entry name" value="HTH-TYPE TRANSCRIPTIONAL REGULATOR ABGR"/>
    <property type="match status" value="1"/>
</dbReference>
<dbReference type="InterPro" id="IPR036388">
    <property type="entry name" value="WH-like_DNA-bd_sf"/>
</dbReference>
<evidence type="ECO:0000256" key="4">
    <source>
        <dbReference type="ARBA" id="ARBA00023163"/>
    </source>
</evidence>
<evidence type="ECO:0000256" key="1">
    <source>
        <dbReference type="ARBA" id="ARBA00009437"/>
    </source>
</evidence>
<keyword evidence="7" id="KW-1185">Reference proteome</keyword>
<keyword evidence="4" id="KW-0804">Transcription</keyword>
<dbReference type="AlphaFoldDB" id="A0A840ATL0"/>
<dbReference type="PROSITE" id="PS50931">
    <property type="entry name" value="HTH_LYSR"/>
    <property type="match status" value="1"/>
</dbReference>
<comment type="caution">
    <text evidence="6">The sequence shown here is derived from an EMBL/GenBank/DDBJ whole genome shotgun (WGS) entry which is preliminary data.</text>
</comment>
<proteinExistence type="inferred from homology"/>
<organism evidence="6 7">
    <name type="scientific">Kaistia hirudinis</name>
    <dbReference type="NCBI Taxonomy" id="1293440"/>
    <lineage>
        <taxon>Bacteria</taxon>
        <taxon>Pseudomonadati</taxon>
        <taxon>Pseudomonadota</taxon>
        <taxon>Alphaproteobacteria</taxon>
        <taxon>Hyphomicrobiales</taxon>
        <taxon>Kaistiaceae</taxon>
        <taxon>Kaistia</taxon>
    </lineage>
</organism>
<dbReference type="PRINTS" id="PR00039">
    <property type="entry name" value="HTHLYSR"/>
</dbReference>
<evidence type="ECO:0000313" key="6">
    <source>
        <dbReference type="EMBL" id="MBB3932397.1"/>
    </source>
</evidence>
<dbReference type="InterPro" id="IPR036390">
    <property type="entry name" value="WH_DNA-bd_sf"/>
</dbReference>
<name>A0A840ATL0_9HYPH</name>
<accession>A0A840ATL0</accession>
<dbReference type="SUPFAM" id="SSF46785">
    <property type="entry name" value="Winged helix' DNA-binding domain"/>
    <property type="match status" value="1"/>
</dbReference>
<dbReference type="InterPro" id="IPR005119">
    <property type="entry name" value="LysR_subst-bd"/>
</dbReference>
<dbReference type="Gene3D" id="1.10.10.10">
    <property type="entry name" value="Winged helix-like DNA-binding domain superfamily/Winged helix DNA-binding domain"/>
    <property type="match status" value="1"/>
</dbReference>
<comment type="similarity">
    <text evidence="1">Belongs to the LysR transcriptional regulatory family.</text>
</comment>
<reference evidence="6 7" key="1">
    <citation type="submission" date="2020-08" db="EMBL/GenBank/DDBJ databases">
        <title>Genomic Encyclopedia of Type Strains, Phase IV (KMG-IV): sequencing the most valuable type-strain genomes for metagenomic binning, comparative biology and taxonomic classification.</title>
        <authorList>
            <person name="Goeker M."/>
        </authorList>
    </citation>
    <scope>NUCLEOTIDE SEQUENCE [LARGE SCALE GENOMIC DNA]</scope>
    <source>
        <strain evidence="6 7">DSM 25966</strain>
    </source>
</reference>
<dbReference type="CDD" id="cd05466">
    <property type="entry name" value="PBP2_LTTR_substrate"/>
    <property type="match status" value="1"/>
</dbReference>
<dbReference type="RefSeq" id="WP_183400033.1">
    <property type="nucleotide sequence ID" value="NZ_JACIDS010000004.1"/>
</dbReference>
<dbReference type="GO" id="GO:0000976">
    <property type="term" value="F:transcription cis-regulatory region binding"/>
    <property type="evidence" value="ECO:0007669"/>
    <property type="project" value="TreeGrafter"/>
</dbReference>
<dbReference type="PANTHER" id="PTHR30126">
    <property type="entry name" value="HTH-TYPE TRANSCRIPTIONAL REGULATOR"/>
    <property type="match status" value="1"/>
</dbReference>
<dbReference type="Gene3D" id="3.40.190.10">
    <property type="entry name" value="Periplasmic binding protein-like II"/>
    <property type="match status" value="1"/>
</dbReference>
<evidence type="ECO:0000259" key="5">
    <source>
        <dbReference type="PROSITE" id="PS50931"/>
    </source>
</evidence>
<evidence type="ECO:0000256" key="3">
    <source>
        <dbReference type="ARBA" id="ARBA00023125"/>
    </source>
</evidence>
<dbReference type="GO" id="GO:0003700">
    <property type="term" value="F:DNA-binding transcription factor activity"/>
    <property type="evidence" value="ECO:0007669"/>
    <property type="project" value="InterPro"/>
</dbReference>
<keyword evidence="2" id="KW-0805">Transcription regulation</keyword>
<sequence>MDIDQLRSFDRVVRDGSFTKAAARLNVTQATISARIAKLEELVGGPLLTRGRRIELTERGATFLPYARRVLSTLVESEDALRSVDRGRIGLATLRSVTGYLTAPSVAAFLTDHPQVELTVEEGRHRDVAEWLHDRQIDLAVIGWPNFDPLLDTIEPLALFREPALLVASAELAARIGPEPTLERVFAIAPHFLTHFWWQVTPEAILAMRRRARTASHVPFEPGRLLIAGGHAVGHLLGPSIRAELAAGDLVDLAPVDMPPLYRDSALVAGVAGAMERPLVAELVSRLVETAASLRILHADRR</sequence>
<dbReference type="EMBL" id="JACIDS010000004">
    <property type="protein sequence ID" value="MBB3932397.1"/>
    <property type="molecule type" value="Genomic_DNA"/>
</dbReference>
<dbReference type="Pfam" id="PF03466">
    <property type="entry name" value="LysR_substrate"/>
    <property type="match status" value="1"/>
</dbReference>
<dbReference type="Proteomes" id="UP000553963">
    <property type="component" value="Unassembled WGS sequence"/>
</dbReference>
<dbReference type="FunFam" id="1.10.10.10:FF:000001">
    <property type="entry name" value="LysR family transcriptional regulator"/>
    <property type="match status" value="1"/>
</dbReference>